<protein>
    <submittedName>
        <fullName evidence="1">Uncharacterized protein</fullName>
    </submittedName>
</protein>
<proteinExistence type="predicted"/>
<dbReference type="EMBL" id="ACOL01000217">
    <property type="protein sequence ID" value="EEQ81775.1"/>
    <property type="molecule type" value="Genomic_DNA"/>
</dbReference>
<name>C4VAH5_VAIC1</name>
<evidence type="ECO:0000313" key="2">
    <source>
        <dbReference type="Proteomes" id="UP000009082"/>
    </source>
</evidence>
<dbReference type="Proteomes" id="UP000009082">
    <property type="component" value="Unassembled WGS sequence"/>
</dbReference>
<evidence type="ECO:0000313" key="1">
    <source>
        <dbReference type="EMBL" id="EEQ81775.1"/>
    </source>
</evidence>
<organism evidence="2">
    <name type="scientific">Vairimorpha ceranae (strain BRL01)</name>
    <name type="common">Microsporidian parasite</name>
    <name type="synonym">Nosema ceranae</name>
    <dbReference type="NCBI Taxonomy" id="578460"/>
    <lineage>
        <taxon>Eukaryota</taxon>
        <taxon>Fungi</taxon>
        <taxon>Fungi incertae sedis</taxon>
        <taxon>Microsporidia</taxon>
        <taxon>Nosematidae</taxon>
        <taxon>Vairimorpha</taxon>
    </lineage>
</organism>
<dbReference type="HOGENOM" id="CLU_1332280_0_0_1"/>
<gene>
    <name evidence="1" type="ORF">NCER_101648</name>
</gene>
<dbReference type="KEGG" id="nce:NCER_101648"/>
<dbReference type="VEuPathDB" id="MicrosporidiaDB:NCER_101648"/>
<sequence length="206" mass="23380">MFNTTNMATYDKIFLQLRNEEKDDPQQFIEDLLEVGRLNELGEGKLILMFKMSLGEEAKDWMVAQPLGLSFEEILKSFGMIFVSNIALKASTDKLSTLKFAGGSILNYLDRMARKGIVPEDVLIALVLKGLPCNLANIVLVNNKDGLSWEYLYRALRNVKTVEEPRYMEVSSGAPMEIDAVRKKSWQQKGFKKENNRKIGCFICGQ</sequence>
<dbReference type="InParanoid" id="C4VAH5"/>
<dbReference type="AlphaFoldDB" id="C4VAH5"/>
<accession>C4VAH5</accession>
<reference evidence="2" key="1">
    <citation type="journal article" date="2009" name="PLoS Pathog.">
        <title>Genomic analyses of the microsporidian Nosema ceranae, an emergent pathogen of honey bees.</title>
        <authorList>
            <person name="Cornman R.S."/>
            <person name="Chen Y.P."/>
            <person name="Schatz M.C."/>
            <person name="Street C."/>
            <person name="Zhao Y."/>
            <person name="Desany B."/>
            <person name="Egholm M."/>
            <person name="Hutchison S."/>
            <person name="Pettis J.S."/>
            <person name="Lipkin W.I."/>
            <person name="Evans J.D."/>
        </authorList>
    </citation>
    <scope>NUCLEOTIDE SEQUENCE [LARGE SCALE GENOMIC DNA]</scope>
    <source>
        <strain evidence="2">BRL01</strain>
    </source>
</reference>